<keyword evidence="2" id="KW-0472">Membrane</keyword>
<feature type="compositionally biased region" description="Low complexity" evidence="1">
    <location>
        <begin position="250"/>
        <end position="264"/>
    </location>
</feature>
<reference evidence="4 5" key="2">
    <citation type="submission" date="2016-08" db="EMBL/GenBank/DDBJ databases">
        <title>Pervasive Adenine N6-methylation of Active Genes in Fungi.</title>
        <authorList>
            <consortium name="DOE Joint Genome Institute"/>
            <person name="Mondo S.J."/>
            <person name="Dannebaum R.O."/>
            <person name="Kuo R.C."/>
            <person name="Labutti K."/>
            <person name="Haridas S."/>
            <person name="Kuo A."/>
            <person name="Salamov A."/>
            <person name="Ahrendt S.R."/>
            <person name="Lipzen A."/>
            <person name="Sullivan W."/>
            <person name="Andreopoulos W.B."/>
            <person name="Clum A."/>
            <person name="Lindquist E."/>
            <person name="Daum C."/>
            <person name="Ramamoorthy G.K."/>
            <person name="Gryganskyi A."/>
            <person name="Culley D."/>
            <person name="Magnuson J.K."/>
            <person name="James T.Y."/>
            <person name="O'Malley M.A."/>
            <person name="Stajich J.E."/>
            <person name="Spatafora J.W."/>
            <person name="Visel A."/>
            <person name="Grigoriev I.V."/>
        </authorList>
    </citation>
    <scope>NUCLEOTIDE SEQUENCE [LARGE SCALE GENOMIC DNA]</scope>
    <source>
        <strain evidence="4 5">S4</strain>
    </source>
</reference>
<dbReference type="InterPro" id="IPR046959">
    <property type="entry name" value="PRK1-6/SRF4-like"/>
</dbReference>
<dbReference type="AlphaFoldDB" id="A0A1Y1X5E3"/>
<accession>A0A1Y1X5E3</accession>
<dbReference type="PANTHER" id="PTHR48007:SF4">
    <property type="entry name" value="LEUCINE-RICH REPEAT RECEPTOR-LIKE PROTEIN KINASE PXC1"/>
    <property type="match status" value="1"/>
</dbReference>
<dbReference type="EMBL" id="MCFG01000141">
    <property type="protein sequence ID" value="ORX80576.1"/>
    <property type="molecule type" value="Genomic_DNA"/>
</dbReference>
<dbReference type="Gene3D" id="3.80.10.10">
    <property type="entry name" value="Ribonuclease Inhibitor"/>
    <property type="match status" value="1"/>
</dbReference>
<keyword evidence="3" id="KW-0732">Signal</keyword>
<dbReference type="STRING" id="1754192.A0A1Y1X5E3"/>
<feature type="region of interest" description="Disordered" evidence="1">
    <location>
        <begin position="387"/>
        <end position="413"/>
    </location>
</feature>
<feature type="signal peptide" evidence="3">
    <location>
        <begin position="1"/>
        <end position="21"/>
    </location>
</feature>
<dbReference type="InterPro" id="IPR032675">
    <property type="entry name" value="LRR_dom_sf"/>
</dbReference>
<dbReference type="Pfam" id="PF00560">
    <property type="entry name" value="LRR_1"/>
    <property type="match status" value="2"/>
</dbReference>
<evidence type="ECO:0008006" key="6">
    <source>
        <dbReference type="Google" id="ProtNLM"/>
    </source>
</evidence>
<keyword evidence="2" id="KW-1133">Transmembrane helix</keyword>
<feature type="chain" id="PRO_5011988106" description="L domain-like protein" evidence="3">
    <location>
        <begin position="22"/>
        <end position="654"/>
    </location>
</feature>
<dbReference type="PROSITE" id="PS51450">
    <property type="entry name" value="LRR"/>
    <property type="match status" value="1"/>
</dbReference>
<feature type="transmembrane region" description="Helical" evidence="2">
    <location>
        <begin position="305"/>
        <end position="330"/>
    </location>
</feature>
<dbReference type="PANTHER" id="PTHR48007">
    <property type="entry name" value="LEUCINE-RICH REPEAT RECEPTOR-LIKE PROTEIN KINASE PXC1"/>
    <property type="match status" value="1"/>
</dbReference>
<keyword evidence="5" id="KW-1185">Reference proteome</keyword>
<sequence length="654" mass="72288">MKISNLSYFFLSSIPVAISMATDNINNNNNFNINRGMAYVNPYEGEVQVPSDVPYDCVNLLKLYDYFNLGRPGFIVGEVMFNCCYYENRRLHSMDVYATTEWECENDTQVKDNHITSIILSGKNLSGDIPWDILKEFKNLQILSLNNNKLTGNISDMAGLSGSLQRINLSNNQITGTLPSNIPSNIQYVNINQNDISGPLPQSWTSKQGFQCFVPNNVCKPKSLTNTSSLCNSSPNSTPLKECTEEVINNNEKNNTPNNNASANIQEKQKVEEKADTKSNDNKVKIIASDEKSDLKKSKSKKSHAVLVMFFSVLGILTVVVIVVACVAKYKNVKHSREMKESLYNNRKMLQSLQSEEDTFFKDTAIKSTDENGFTLSKYSESVHSGSRHIASDAGSGRGIDTTSNNNKNTNINNANNEHAILMDNIDGGEEDQENYEFDNDEKLNPNQSKTFDVNQIDRSCSYISNKYNTTSSDLYDSSYCSTCETCDCSSVSSSSSSSSFTEENSSNSLSYISSCSGVIKNNNNTEDASTNLTLDSTVNGFDSKYYLTKRSVVSNTSSGTLINNNNNCYTTSNLLSNSVISSPATVATAASATTKFIEDDNLKVVLEDIEEEDSINPSLEISGDIGKGLRISSIFKESPLFTEKFDNGLTLNW</sequence>
<feature type="region of interest" description="Disordered" evidence="1">
    <location>
        <begin position="250"/>
        <end position="284"/>
    </location>
</feature>
<evidence type="ECO:0000256" key="1">
    <source>
        <dbReference type="SAM" id="MobiDB-lite"/>
    </source>
</evidence>
<dbReference type="OrthoDB" id="2159928at2759"/>
<evidence type="ECO:0000256" key="2">
    <source>
        <dbReference type="SAM" id="Phobius"/>
    </source>
</evidence>
<gene>
    <name evidence="4" type="ORF">BCR32DRAFT_268790</name>
</gene>
<evidence type="ECO:0000313" key="4">
    <source>
        <dbReference type="EMBL" id="ORX80576.1"/>
    </source>
</evidence>
<dbReference type="SUPFAM" id="SSF52058">
    <property type="entry name" value="L domain-like"/>
    <property type="match status" value="1"/>
</dbReference>
<organism evidence="4 5">
    <name type="scientific">Anaeromyces robustus</name>
    <dbReference type="NCBI Taxonomy" id="1754192"/>
    <lineage>
        <taxon>Eukaryota</taxon>
        <taxon>Fungi</taxon>
        <taxon>Fungi incertae sedis</taxon>
        <taxon>Chytridiomycota</taxon>
        <taxon>Chytridiomycota incertae sedis</taxon>
        <taxon>Neocallimastigomycetes</taxon>
        <taxon>Neocallimastigales</taxon>
        <taxon>Neocallimastigaceae</taxon>
        <taxon>Anaeromyces</taxon>
    </lineage>
</organism>
<evidence type="ECO:0000256" key="3">
    <source>
        <dbReference type="SAM" id="SignalP"/>
    </source>
</evidence>
<protein>
    <recommendedName>
        <fullName evidence="6">L domain-like protein</fullName>
    </recommendedName>
</protein>
<comment type="caution">
    <text evidence="4">The sequence shown here is derived from an EMBL/GenBank/DDBJ whole genome shotgun (WGS) entry which is preliminary data.</text>
</comment>
<proteinExistence type="predicted"/>
<keyword evidence="2" id="KW-0812">Transmembrane</keyword>
<name>A0A1Y1X5E3_9FUNG</name>
<feature type="compositionally biased region" description="Basic and acidic residues" evidence="1">
    <location>
        <begin position="267"/>
        <end position="284"/>
    </location>
</feature>
<evidence type="ECO:0000313" key="5">
    <source>
        <dbReference type="Proteomes" id="UP000193944"/>
    </source>
</evidence>
<dbReference type="InterPro" id="IPR001611">
    <property type="entry name" value="Leu-rich_rpt"/>
</dbReference>
<reference evidence="4 5" key="1">
    <citation type="submission" date="2016-08" db="EMBL/GenBank/DDBJ databases">
        <title>A Parts List for Fungal Cellulosomes Revealed by Comparative Genomics.</title>
        <authorList>
            <consortium name="DOE Joint Genome Institute"/>
            <person name="Haitjema C.H."/>
            <person name="Gilmore S.P."/>
            <person name="Henske J.K."/>
            <person name="Solomon K.V."/>
            <person name="De Groot R."/>
            <person name="Kuo A."/>
            <person name="Mondo S.J."/>
            <person name="Salamov A.A."/>
            <person name="Labutti K."/>
            <person name="Zhao Z."/>
            <person name="Chiniquy J."/>
            <person name="Barry K."/>
            <person name="Brewer H.M."/>
            <person name="Purvine S.O."/>
            <person name="Wright A.T."/>
            <person name="Boxma B."/>
            <person name="Van Alen T."/>
            <person name="Hackstein J.H."/>
            <person name="Baker S.E."/>
            <person name="Grigoriev I.V."/>
            <person name="O'Malley M.A."/>
        </authorList>
    </citation>
    <scope>NUCLEOTIDE SEQUENCE [LARGE SCALE GENOMIC DNA]</scope>
    <source>
        <strain evidence="4 5">S4</strain>
    </source>
</reference>
<dbReference type="Proteomes" id="UP000193944">
    <property type="component" value="Unassembled WGS sequence"/>
</dbReference>